<dbReference type="EMBL" id="QWDM01000006">
    <property type="protein sequence ID" value="RUT70239.1"/>
    <property type="molecule type" value="Genomic_DNA"/>
</dbReference>
<proteinExistence type="predicted"/>
<dbReference type="OrthoDB" id="1494527at2"/>
<protein>
    <submittedName>
        <fullName evidence="1">Uncharacterized protein</fullName>
    </submittedName>
</protein>
<accession>A0A434A747</accession>
<gene>
    <name evidence="1" type="ORF">D0817_10475</name>
</gene>
<sequence length="245" mass="26727">MRKSILILTVLITTLSCNDTKNPTKKVNDEQISDQVFTKSFSKLPGISLRKGEAVKYSAITGLESTNAAITQLTTEKISNCPALLTAISQMNSGSGYEYYKFTKDNSAEASFMGFGGSIGKKEMLLIQDYVRYQEVICNGVTKRVGIGLRCFIHVKEIKSSFKGSYADIAANAQLNNMTANFSLKSLGFAMDGDLIADGLSGQNDYNVDNFGRLAVTFTNVLKTLKNNNTVLQISPVELPIAKQN</sequence>
<reference evidence="2" key="1">
    <citation type="journal article" date="2019" name="Syst. Appl. Microbiol.">
        <title>Flavobacterium circumlabens sp. nov. and Flavobacterium cupreum sp. nov., two psychrotrophic species isolated from Antarctic environmental samples.</title>
        <authorList>
            <person name="Kralova S."/>
            <person name="Busse H.-J."/>
            <person name="Svec P."/>
            <person name="Maslanova I."/>
            <person name="Stankova E."/>
            <person name="Bartak M."/>
            <person name="Sedlacek I."/>
        </authorList>
    </citation>
    <scope>NUCLEOTIDE SEQUENCE [LARGE SCALE GENOMIC DNA]</scope>
    <source>
        <strain evidence="2">CCM 8825</strain>
    </source>
</reference>
<comment type="caution">
    <text evidence="1">The sequence shown here is derived from an EMBL/GenBank/DDBJ whole genome shotgun (WGS) entry which is preliminary data.</text>
</comment>
<dbReference type="PROSITE" id="PS51257">
    <property type="entry name" value="PROKAR_LIPOPROTEIN"/>
    <property type="match status" value="1"/>
</dbReference>
<name>A0A434A747_9FLAO</name>
<evidence type="ECO:0000313" key="1">
    <source>
        <dbReference type="EMBL" id="RUT70239.1"/>
    </source>
</evidence>
<dbReference type="AlphaFoldDB" id="A0A434A747"/>
<keyword evidence="2" id="KW-1185">Reference proteome</keyword>
<organism evidence="1 2">
    <name type="scientific">Flavobacterium cupreum</name>
    <dbReference type="NCBI Taxonomy" id="2133766"/>
    <lineage>
        <taxon>Bacteria</taxon>
        <taxon>Pseudomonadati</taxon>
        <taxon>Bacteroidota</taxon>
        <taxon>Flavobacteriia</taxon>
        <taxon>Flavobacteriales</taxon>
        <taxon>Flavobacteriaceae</taxon>
        <taxon>Flavobacterium</taxon>
    </lineage>
</organism>
<dbReference type="RefSeq" id="WP_127338327.1">
    <property type="nucleotide sequence ID" value="NZ_QWDM01000006.1"/>
</dbReference>
<evidence type="ECO:0000313" key="2">
    <source>
        <dbReference type="Proteomes" id="UP000288102"/>
    </source>
</evidence>
<dbReference type="Proteomes" id="UP000288102">
    <property type="component" value="Unassembled WGS sequence"/>
</dbReference>